<name>A0A7X4YH91_9BACT</name>
<accession>A0A7X4YH91</accession>
<dbReference type="AlphaFoldDB" id="A0A7X4YH91"/>
<dbReference type="Pfam" id="PF12867">
    <property type="entry name" value="DinB_2"/>
    <property type="match status" value="1"/>
</dbReference>
<sequence length="178" mass="20268">MENQENSGLRIVLLTQLDTAWALTQYHLNGLTTQECLLRPARKGLHVEQGTDGVWRAEWPESEGYDIGPASIAWLTWHMGFWWSMVHDHSFGLGTLKREDVHWPGTAEGVQAWIARLHDQWRNSVTGLDGAELHASKRTRWPLEGRPFADIVAWVNLELMKNAAELGYARFVLAVADR</sequence>
<feature type="domain" description="DinB-like" evidence="1">
    <location>
        <begin position="16"/>
        <end position="165"/>
    </location>
</feature>
<keyword evidence="3" id="KW-1185">Reference proteome</keyword>
<evidence type="ECO:0000259" key="1">
    <source>
        <dbReference type="Pfam" id="PF12867"/>
    </source>
</evidence>
<comment type="caution">
    <text evidence="2">The sequence shown here is derived from an EMBL/GenBank/DDBJ whole genome shotgun (WGS) entry which is preliminary data.</text>
</comment>
<protein>
    <submittedName>
        <fullName evidence="2">DinB family protein</fullName>
    </submittedName>
</protein>
<evidence type="ECO:0000313" key="2">
    <source>
        <dbReference type="EMBL" id="NBC44377.1"/>
    </source>
</evidence>
<dbReference type="EMBL" id="JAAAPK010000010">
    <property type="protein sequence ID" value="NBC44377.1"/>
    <property type="molecule type" value="Genomic_DNA"/>
</dbReference>
<dbReference type="RefSeq" id="WP_139916006.1">
    <property type="nucleotide sequence ID" value="NZ_CBCSLE010000001.1"/>
</dbReference>
<gene>
    <name evidence="2" type="ORF">GTZ93_31680</name>
</gene>
<dbReference type="InterPro" id="IPR024775">
    <property type="entry name" value="DinB-like"/>
</dbReference>
<reference evidence="2 3" key="1">
    <citation type="submission" date="2020-01" db="EMBL/GenBank/DDBJ databases">
        <title>The draft genome sequence of Corallococcus exiguus DSM 14696.</title>
        <authorList>
            <person name="Zhang X."/>
            <person name="Zhu H."/>
        </authorList>
    </citation>
    <scope>NUCLEOTIDE SEQUENCE [LARGE SCALE GENOMIC DNA]</scope>
    <source>
        <strain evidence="2 3">DSM 14696</strain>
    </source>
</reference>
<evidence type="ECO:0000313" key="3">
    <source>
        <dbReference type="Proteomes" id="UP000537825"/>
    </source>
</evidence>
<proteinExistence type="predicted"/>
<dbReference type="Proteomes" id="UP000537825">
    <property type="component" value="Unassembled WGS sequence"/>
</dbReference>
<organism evidence="2 3">
    <name type="scientific">Corallococcus exiguus</name>
    <dbReference type="NCBI Taxonomy" id="83462"/>
    <lineage>
        <taxon>Bacteria</taxon>
        <taxon>Pseudomonadati</taxon>
        <taxon>Myxococcota</taxon>
        <taxon>Myxococcia</taxon>
        <taxon>Myxococcales</taxon>
        <taxon>Cystobacterineae</taxon>
        <taxon>Myxococcaceae</taxon>
        <taxon>Corallococcus</taxon>
    </lineage>
</organism>